<keyword evidence="3" id="KW-1185">Reference proteome</keyword>
<name>A0A934J0H3_9HYPH</name>
<organism evidence="2 3">
    <name type="scientific">Devosia sediminis</name>
    <dbReference type="NCBI Taxonomy" id="2798801"/>
    <lineage>
        <taxon>Bacteria</taxon>
        <taxon>Pseudomonadati</taxon>
        <taxon>Pseudomonadota</taxon>
        <taxon>Alphaproteobacteria</taxon>
        <taxon>Hyphomicrobiales</taxon>
        <taxon>Devosiaceae</taxon>
        <taxon>Devosia</taxon>
    </lineage>
</organism>
<proteinExistence type="predicted"/>
<evidence type="ECO:0000313" key="3">
    <source>
        <dbReference type="Proteomes" id="UP000602124"/>
    </source>
</evidence>
<reference evidence="2" key="1">
    <citation type="submission" date="2020-12" db="EMBL/GenBank/DDBJ databases">
        <title>Devosia sp. MSA67 isolated from Mo River.</title>
        <authorList>
            <person name="Ma F."/>
            <person name="Zi Z."/>
        </authorList>
    </citation>
    <scope>NUCLEOTIDE SEQUENCE</scope>
    <source>
        <strain evidence="2">MSA67</strain>
    </source>
</reference>
<feature type="signal peptide" evidence="1">
    <location>
        <begin position="1"/>
        <end position="22"/>
    </location>
</feature>
<sequence>MTRLPALMLAAILALSPLPALAQDLSGLSKQERADTLRFAVNNGLFTLYHEVAHLLIDKLGLPVLGKEEDAADNIATWMLLEKKTPDANQTLEDAVDGWVLTGLSYDDYFAGQDYVSGYSPDRHRAMQIACLMVGADGAAFRRMARAYDIPEERQQTCFYDYDLMDKSLDTLLSDTGTGTRVDVTYHDGGTRLRLAERVFRGSGIFDDVAEEVRNGYRINGRVKFTAKRCGEANAYYDTATTEVIFCYELMQEFMQLYVDDLSIGGATQRSH</sequence>
<dbReference type="RefSeq" id="WP_198876535.1">
    <property type="nucleotide sequence ID" value="NZ_JAEKMH010000002.1"/>
</dbReference>
<dbReference type="AlphaFoldDB" id="A0A934J0H3"/>
<dbReference type="Pfam" id="PF14247">
    <property type="entry name" value="DUF4344"/>
    <property type="match status" value="2"/>
</dbReference>
<feature type="chain" id="PRO_5036736076" description="Metallopeptidase" evidence="1">
    <location>
        <begin position="23"/>
        <end position="272"/>
    </location>
</feature>
<protein>
    <recommendedName>
        <fullName evidence="4">Metallopeptidase</fullName>
    </recommendedName>
</protein>
<keyword evidence="1" id="KW-0732">Signal</keyword>
<comment type="caution">
    <text evidence="2">The sequence shown here is derived from an EMBL/GenBank/DDBJ whole genome shotgun (WGS) entry which is preliminary data.</text>
</comment>
<evidence type="ECO:0008006" key="4">
    <source>
        <dbReference type="Google" id="ProtNLM"/>
    </source>
</evidence>
<dbReference type="Proteomes" id="UP000602124">
    <property type="component" value="Unassembled WGS sequence"/>
</dbReference>
<gene>
    <name evidence="2" type="ORF">JEQ47_11520</name>
</gene>
<evidence type="ECO:0000256" key="1">
    <source>
        <dbReference type="SAM" id="SignalP"/>
    </source>
</evidence>
<accession>A0A934J0H3</accession>
<evidence type="ECO:0000313" key="2">
    <source>
        <dbReference type="EMBL" id="MBJ3785354.1"/>
    </source>
</evidence>
<dbReference type="InterPro" id="IPR025644">
    <property type="entry name" value="DUF4344"/>
</dbReference>
<dbReference type="EMBL" id="JAEKMH010000002">
    <property type="protein sequence ID" value="MBJ3785354.1"/>
    <property type="molecule type" value="Genomic_DNA"/>
</dbReference>